<accession>R7UMI6</accession>
<evidence type="ECO:0000313" key="3">
    <source>
        <dbReference type="EnsemblMetazoa" id="CapteP209440"/>
    </source>
</evidence>
<evidence type="ECO:0000256" key="1">
    <source>
        <dbReference type="SAM" id="Phobius"/>
    </source>
</evidence>
<feature type="transmembrane region" description="Helical" evidence="1">
    <location>
        <begin position="177"/>
        <end position="198"/>
    </location>
</feature>
<dbReference type="EMBL" id="AMQN01007072">
    <property type="status" value="NOT_ANNOTATED_CDS"/>
    <property type="molecule type" value="Genomic_DNA"/>
</dbReference>
<evidence type="ECO:0000313" key="4">
    <source>
        <dbReference type="Proteomes" id="UP000014760"/>
    </source>
</evidence>
<feature type="transmembrane region" description="Helical" evidence="1">
    <location>
        <begin position="134"/>
        <end position="156"/>
    </location>
</feature>
<reference evidence="4" key="1">
    <citation type="submission" date="2012-12" db="EMBL/GenBank/DDBJ databases">
        <authorList>
            <person name="Hellsten U."/>
            <person name="Grimwood J."/>
            <person name="Chapman J.A."/>
            <person name="Shapiro H."/>
            <person name="Aerts A."/>
            <person name="Otillar R.P."/>
            <person name="Terry A.Y."/>
            <person name="Boore J.L."/>
            <person name="Simakov O."/>
            <person name="Marletaz F."/>
            <person name="Cho S.-J."/>
            <person name="Edsinger-Gonzales E."/>
            <person name="Havlak P."/>
            <person name="Kuo D.-H."/>
            <person name="Larsson T."/>
            <person name="Lv J."/>
            <person name="Arendt D."/>
            <person name="Savage R."/>
            <person name="Osoegawa K."/>
            <person name="de Jong P."/>
            <person name="Lindberg D.R."/>
            <person name="Seaver E.C."/>
            <person name="Weisblat D.A."/>
            <person name="Putnam N.H."/>
            <person name="Grigoriev I.V."/>
            <person name="Rokhsar D.S."/>
        </authorList>
    </citation>
    <scope>NUCLEOTIDE SEQUENCE</scope>
    <source>
        <strain evidence="4">I ESC-2004</strain>
    </source>
</reference>
<organism evidence="2">
    <name type="scientific">Capitella teleta</name>
    <name type="common">Polychaete worm</name>
    <dbReference type="NCBI Taxonomy" id="283909"/>
    <lineage>
        <taxon>Eukaryota</taxon>
        <taxon>Metazoa</taxon>
        <taxon>Spiralia</taxon>
        <taxon>Lophotrochozoa</taxon>
        <taxon>Annelida</taxon>
        <taxon>Polychaeta</taxon>
        <taxon>Sedentaria</taxon>
        <taxon>Scolecida</taxon>
        <taxon>Capitellidae</taxon>
        <taxon>Capitella</taxon>
    </lineage>
</organism>
<dbReference type="EnsemblMetazoa" id="CapteT209440">
    <property type="protein sequence ID" value="CapteP209440"/>
    <property type="gene ID" value="CapteG209440"/>
</dbReference>
<feature type="transmembrane region" description="Helical" evidence="1">
    <location>
        <begin position="21"/>
        <end position="44"/>
    </location>
</feature>
<dbReference type="AlphaFoldDB" id="R7UMI6"/>
<reference evidence="2 4" key="2">
    <citation type="journal article" date="2013" name="Nature">
        <title>Insights into bilaterian evolution from three spiralian genomes.</title>
        <authorList>
            <person name="Simakov O."/>
            <person name="Marletaz F."/>
            <person name="Cho S.J."/>
            <person name="Edsinger-Gonzales E."/>
            <person name="Havlak P."/>
            <person name="Hellsten U."/>
            <person name="Kuo D.H."/>
            <person name="Larsson T."/>
            <person name="Lv J."/>
            <person name="Arendt D."/>
            <person name="Savage R."/>
            <person name="Osoegawa K."/>
            <person name="de Jong P."/>
            <person name="Grimwood J."/>
            <person name="Chapman J.A."/>
            <person name="Shapiro H."/>
            <person name="Aerts A."/>
            <person name="Otillar R.P."/>
            <person name="Terry A.Y."/>
            <person name="Boore J.L."/>
            <person name="Grigoriev I.V."/>
            <person name="Lindberg D.R."/>
            <person name="Seaver E.C."/>
            <person name="Weisblat D.A."/>
            <person name="Putnam N.H."/>
            <person name="Rokhsar D.S."/>
        </authorList>
    </citation>
    <scope>NUCLEOTIDE SEQUENCE</scope>
    <source>
        <strain evidence="2 4">I ESC-2004</strain>
    </source>
</reference>
<dbReference type="PANTHER" id="PTHR33802:SF1">
    <property type="entry name" value="XK-RELATED PROTEIN"/>
    <property type="match status" value="1"/>
</dbReference>
<name>R7UMI6_CAPTE</name>
<dbReference type="Proteomes" id="UP000014760">
    <property type="component" value="Unassembled WGS sequence"/>
</dbReference>
<feature type="transmembrane region" description="Helical" evidence="1">
    <location>
        <begin position="218"/>
        <end position="239"/>
    </location>
</feature>
<reference evidence="3" key="3">
    <citation type="submission" date="2015-06" db="UniProtKB">
        <authorList>
            <consortium name="EnsemblMetazoa"/>
        </authorList>
    </citation>
    <scope>IDENTIFICATION</scope>
</reference>
<dbReference type="PANTHER" id="PTHR33802">
    <property type="entry name" value="SI:CH211-161H7.5-RELATED"/>
    <property type="match status" value="1"/>
</dbReference>
<keyword evidence="4" id="KW-1185">Reference proteome</keyword>
<keyword evidence="1" id="KW-0472">Membrane</keyword>
<keyword evidence="1" id="KW-0812">Transmembrane</keyword>
<evidence type="ECO:0000313" key="2">
    <source>
        <dbReference type="EMBL" id="ELU07440.1"/>
    </source>
</evidence>
<feature type="transmembrane region" description="Helical" evidence="1">
    <location>
        <begin position="100"/>
        <end position="122"/>
    </location>
</feature>
<sequence>MLVSSHVWTCVTMTTPKTYAVLLAGTSALLLADVVIICAFFNGFSDLFTNKASDALLWTAVAGTISVDALSNWLLVYLFQIPWLIYGFSGLFRRYKGQAFCISAPVISAEICLLFSISSFLNFVWMVCVDRHEIIAGTIVMFVSSFLLFTCVGLSLNSLNVFGPDLLFDGHMKDIRIVRMFVQNFIGLFATWANIVALVDFSMILHYNLGVSEPTATLTVQVALLLEMLAIFGVDVFLLKHHSRFFFAVYARIALDALSCLIKESNSFGEITGIRTTIFIIANGMFVTKGPGPWIGFVQYELPLAVYRTL</sequence>
<proteinExistence type="predicted"/>
<dbReference type="OrthoDB" id="5586934at2759"/>
<keyword evidence="1" id="KW-1133">Transmembrane helix</keyword>
<gene>
    <name evidence="2" type="ORF">CAPTEDRAFT_209440</name>
</gene>
<dbReference type="EMBL" id="KB299905">
    <property type="protein sequence ID" value="ELU07440.1"/>
    <property type="molecule type" value="Genomic_DNA"/>
</dbReference>
<protein>
    <submittedName>
        <fullName evidence="2 3">Uncharacterized protein</fullName>
    </submittedName>
</protein>
<dbReference type="HOGENOM" id="CLU_842642_0_0_1"/>